<dbReference type="AlphaFoldDB" id="A0A3P8KQU6"/>
<dbReference type="RefSeq" id="WP_126195854.1">
    <property type="nucleotide sequence ID" value="NZ_CP085954.1"/>
</dbReference>
<proteinExistence type="predicted"/>
<protein>
    <submittedName>
        <fullName evidence="1">Uncharacterized protein</fullName>
    </submittedName>
</protein>
<dbReference type="EMBL" id="LR131273">
    <property type="protein sequence ID" value="VDR38657.1"/>
    <property type="molecule type" value="Genomic_DNA"/>
</dbReference>
<dbReference type="OrthoDB" id="4636582at2"/>
<dbReference type="Proteomes" id="UP000271626">
    <property type="component" value="Chromosome"/>
</dbReference>
<evidence type="ECO:0000313" key="2">
    <source>
        <dbReference type="Proteomes" id="UP000271626"/>
    </source>
</evidence>
<gene>
    <name evidence="1" type="ORF">NCTC10741_01780</name>
</gene>
<name>A0A3P8KQU6_TSUPA</name>
<organism evidence="1 2">
    <name type="scientific">Tsukamurella paurometabola</name>
    <name type="common">Corynebacterium paurometabolum</name>
    <dbReference type="NCBI Taxonomy" id="2061"/>
    <lineage>
        <taxon>Bacteria</taxon>
        <taxon>Bacillati</taxon>
        <taxon>Actinomycetota</taxon>
        <taxon>Actinomycetes</taxon>
        <taxon>Mycobacteriales</taxon>
        <taxon>Tsukamurellaceae</taxon>
        <taxon>Tsukamurella</taxon>
    </lineage>
</organism>
<sequence length="139" mass="15305">MSVGRGWQPLVEELRRDLAAVGAELGVVYERYGLLAADVEPWSPATQELLDAAERRSGGTCEECGQPGREVTLPSGWVKTRCEEHAVAERDDSHWEGMSRGIERGEYTVVGPIELGPAAAIQRGEHEDELERMNEEGES</sequence>
<evidence type="ECO:0000313" key="1">
    <source>
        <dbReference type="EMBL" id="VDR38657.1"/>
    </source>
</evidence>
<accession>A0A3P8KQU6</accession>
<reference evidence="1 2" key="1">
    <citation type="submission" date="2018-12" db="EMBL/GenBank/DDBJ databases">
        <authorList>
            <consortium name="Pathogen Informatics"/>
        </authorList>
    </citation>
    <scope>NUCLEOTIDE SEQUENCE [LARGE SCALE GENOMIC DNA]</scope>
    <source>
        <strain evidence="1 2">NCTC10741</strain>
    </source>
</reference>